<keyword evidence="4 5" id="KW-0234">DNA repair</keyword>
<dbReference type="InterPro" id="IPR011034">
    <property type="entry name" value="Formyl_transferase-like_C_sf"/>
</dbReference>
<dbReference type="AlphaFoldDB" id="A0A5N1IZ87"/>
<comment type="similarity">
    <text evidence="1 5">Belongs to the DNA glycosylase MPG family.</text>
</comment>
<organism evidence="6 7">
    <name type="scientific">Adhaeribacter soli</name>
    <dbReference type="NCBI Taxonomy" id="2607655"/>
    <lineage>
        <taxon>Bacteria</taxon>
        <taxon>Pseudomonadati</taxon>
        <taxon>Bacteroidota</taxon>
        <taxon>Cytophagia</taxon>
        <taxon>Cytophagales</taxon>
        <taxon>Hymenobacteraceae</taxon>
        <taxon>Adhaeribacter</taxon>
    </lineage>
</organism>
<dbReference type="Pfam" id="PF02245">
    <property type="entry name" value="Pur_DNA_glyco"/>
    <property type="match status" value="1"/>
</dbReference>
<proteinExistence type="inferred from homology"/>
<evidence type="ECO:0000313" key="7">
    <source>
        <dbReference type="Proteomes" id="UP000326570"/>
    </source>
</evidence>
<evidence type="ECO:0000256" key="1">
    <source>
        <dbReference type="ARBA" id="ARBA00009232"/>
    </source>
</evidence>
<comment type="caution">
    <text evidence="6">The sequence shown here is derived from an EMBL/GenBank/DDBJ whole genome shotgun (WGS) entry which is preliminary data.</text>
</comment>
<dbReference type="CDD" id="cd00540">
    <property type="entry name" value="AAG"/>
    <property type="match status" value="1"/>
</dbReference>
<dbReference type="NCBIfam" id="TIGR00567">
    <property type="entry name" value="3mg"/>
    <property type="match status" value="1"/>
</dbReference>
<evidence type="ECO:0000256" key="5">
    <source>
        <dbReference type="HAMAP-Rule" id="MF_00527"/>
    </source>
</evidence>
<dbReference type="RefSeq" id="WP_150903975.1">
    <property type="nucleotide sequence ID" value="NZ_VTWT01000005.1"/>
</dbReference>
<dbReference type="SUPFAM" id="SSF50486">
    <property type="entry name" value="FMT C-terminal domain-like"/>
    <property type="match status" value="1"/>
</dbReference>
<gene>
    <name evidence="6" type="ORF">F0P94_11245</name>
</gene>
<dbReference type="FunFam" id="3.10.300.10:FF:000001">
    <property type="entry name" value="Putative 3-methyladenine DNA glycosylase"/>
    <property type="match status" value="1"/>
</dbReference>
<dbReference type="EC" id="3.2.2.-" evidence="5"/>
<evidence type="ECO:0000313" key="6">
    <source>
        <dbReference type="EMBL" id="KAA9333809.1"/>
    </source>
</evidence>
<keyword evidence="7" id="KW-1185">Reference proteome</keyword>
<dbReference type="Proteomes" id="UP000326570">
    <property type="component" value="Unassembled WGS sequence"/>
</dbReference>
<keyword evidence="2 5" id="KW-0227">DNA damage</keyword>
<dbReference type="InterPro" id="IPR036995">
    <property type="entry name" value="MPG_sf"/>
</dbReference>
<dbReference type="GO" id="GO:0006284">
    <property type="term" value="P:base-excision repair"/>
    <property type="evidence" value="ECO:0007669"/>
    <property type="project" value="InterPro"/>
</dbReference>
<dbReference type="InterPro" id="IPR003180">
    <property type="entry name" value="MPG"/>
</dbReference>
<accession>A0A5N1IZ87</accession>
<name>A0A5N1IZ87_9BACT</name>
<protein>
    <recommendedName>
        <fullName evidence="5">Putative 3-methyladenine DNA glycosylase</fullName>
        <ecNumber evidence="5">3.2.2.-</ecNumber>
    </recommendedName>
</protein>
<sequence>MKLPKEFYTRPDVVEVSRDLLGKFLYSNIDGVLTGGMIVETEAYCGENDKACHAHLGRRTKRTEIMYQEGGVTYTYLIYGMYTLFNIITNVSGRADAVLVRAIEPTEGLKEMQLRRNLPKIQPNLTAGPGLLTQALGITTKHYGENLSGNLIWLEDQGIVIPETEILESPRVGIAYAEEHALLAWRFRVKENPWTSKAK</sequence>
<dbReference type="HAMAP" id="MF_00527">
    <property type="entry name" value="3MGH"/>
    <property type="match status" value="1"/>
</dbReference>
<dbReference type="Gene3D" id="3.10.300.10">
    <property type="entry name" value="Methylpurine-DNA glycosylase (MPG)"/>
    <property type="match status" value="1"/>
</dbReference>
<evidence type="ECO:0000256" key="4">
    <source>
        <dbReference type="ARBA" id="ARBA00023204"/>
    </source>
</evidence>
<dbReference type="GO" id="GO:0003905">
    <property type="term" value="F:alkylbase DNA N-glycosylase activity"/>
    <property type="evidence" value="ECO:0007669"/>
    <property type="project" value="InterPro"/>
</dbReference>
<keyword evidence="3 5" id="KW-0378">Hydrolase</keyword>
<dbReference type="GO" id="GO:0003677">
    <property type="term" value="F:DNA binding"/>
    <property type="evidence" value="ECO:0007669"/>
    <property type="project" value="InterPro"/>
</dbReference>
<dbReference type="EMBL" id="VTWT01000005">
    <property type="protein sequence ID" value="KAA9333809.1"/>
    <property type="molecule type" value="Genomic_DNA"/>
</dbReference>
<reference evidence="6 7" key="1">
    <citation type="submission" date="2019-09" db="EMBL/GenBank/DDBJ databases">
        <title>Genome sequence of Adhaeribacter sp. M2.</title>
        <authorList>
            <person name="Srinivasan S."/>
        </authorList>
    </citation>
    <scope>NUCLEOTIDE SEQUENCE [LARGE SCALE GENOMIC DNA]</scope>
    <source>
        <strain evidence="6 7">M2</strain>
    </source>
</reference>
<evidence type="ECO:0000256" key="3">
    <source>
        <dbReference type="ARBA" id="ARBA00022801"/>
    </source>
</evidence>
<evidence type="ECO:0000256" key="2">
    <source>
        <dbReference type="ARBA" id="ARBA00022763"/>
    </source>
</evidence>
<dbReference type="PANTHER" id="PTHR10429:SF0">
    <property type="entry name" value="DNA-3-METHYLADENINE GLYCOSYLASE"/>
    <property type="match status" value="1"/>
</dbReference>
<dbReference type="PANTHER" id="PTHR10429">
    <property type="entry name" value="DNA-3-METHYLADENINE GLYCOSYLASE"/>
    <property type="match status" value="1"/>
</dbReference>